<keyword evidence="5 8" id="KW-1133">Transmembrane helix</keyword>
<evidence type="ECO:0000313" key="10">
    <source>
        <dbReference type="EMBL" id="MFH8551579.1"/>
    </source>
</evidence>
<dbReference type="Gene3D" id="1.10.3730.20">
    <property type="match status" value="1"/>
</dbReference>
<feature type="transmembrane region" description="Helical" evidence="8">
    <location>
        <begin position="107"/>
        <end position="126"/>
    </location>
</feature>
<keyword evidence="4 8" id="KW-0812">Transmembrane</keyword>
<feature type="transmembrane region" description="Helical" evidence="8">
    <location>
        <begin position="76"/>
        <end position="95"/>
    </location>
</feature>
<dbReference type="InterPro" id="IPR037185">
    <property type="entry name" value="EmrE-like"/>
</dbReference>
<keyword evidence="3" id="KW-1003">Cell membrane</keyword>
<feature type="transmembrane region" description="Helical" evidence="8">
    <location>
        <begin position="256"/>
        <end position="274"/>
    </location>
</feature>
<feature type="transmembrane region" description="Helical" evidence="8">
    <location>
        <begin position="166"/>
        <end position="188"/>
    </location>
</feature>
<reference evidence="10 11" key="1">
    <citation type="submission" date="2024-10" db="EMBL/GenBank/DDBJ databases">
        <title>The Natural Products Discovery Center: Release of the First 8490 Sequenced Strains for Exploring Actinobacteria Biosynthetic Diversity.</title>
        <authorList>
            <person name="Kalkreuter E."/>
            <person name="Kautsar S.A."/>
            <person name="Yang D."/>
            <person name="Bader C.D."/>
            <person name="Teijaro C.N."/>
            <person name="Fluegel L."/>
            <person name="Davis C.M."/>
            <person name="Simpson J.R."/>
            <person name="Lauterbach L."/>
            <person name="Steele A.D."/>
            <person name="Gui C."/>
            <person name="Meng S."/>
            <person name="Li G."/>
            <person name="Viehrig K."/>
            <person name="Ye F."/>
            <person name="Su P."/>
            <person name="Kiefer A.F."/>
            <person name="Nichols A."/>
            <person name="Cepeda A.J."/>
            <person name="Yan W."/>
            <person name="Fan B."/>
            <person name="Jiang Y."/>
            <person name="Adhikari A."/>
            <person name="Zheng C.-J."/>
            <person name="Schuster L."/>
            <person name="Cowan T.M."/>
            <person name="Smanski M.J."/>
            <person name="Chevrette M.G."/>
            <person name="De Carvalho L.P.S."/>
            <person name="Shen B."/>
        </authorList>
    </citation>
    <scope>NUCLEOTIDE SEQUENCE [LARGE SCALE GENOMIC DNA]</scope>
    <source>
        <strain evidence="10 11">NPDC017990</strain>
    </source>
</reference>
<dbReference type="Pfam" id="PF00892">
    <property type="entry name" value="EamA"/>
    <property type="match status" value="2"/>
</dbReference>
<evidence type="ECO:0000259" key="9">
    <source>
        <dbReference type="Pfam" id="PF00892"/>
    </source>
</evidence>
<proteinExistence type="inferred from homology"/>
<evidence type="ECO:0000256" key="3">
    <source>
        <dbReference type="ARBA" id="ARBA00022475"/>
    </source>
</evidence>
<feature type="transmembrane region" description="Helical" evidence="8">
    <location>
        <begin position="311"/>
        <end position="328"/>
    </location>
</feature>
<dbReference type="RefSeq" id="WP_397718575.1">
    <property type="nucleotide sequence ID" value="NZ_JBIRGN010000013.1"/>
</dbReference>
<dbReference type="EMBL" id="JBIRGQ010000013">
    <property type="protein sequence ID" value="MFH8551579.1"/>
    <property type="molecule type" value="Genomic_DNA"/>
</dbReference>
<feature type="domain" description="EamA" evidence="9">
    <location>
        <begin position="192"/>
        <end position="327"/>
    </location>
</feature>
<organism evidence="10 11">
    <name type="scientific">Streptomyces longisporoflavus</name>
    <dbReference type="NCBI Taxonomy" id="28044"/>
    <lineage>
        <taxon>Bacteria</taxon>
        <taxon>Bacillati</taxon>
        <taxon>Actinomycetota</taxon>
        <taxon>Actinomycetes</taxon>
        <taxon>Kitasatosporales</taxon>
        <taxon>Streptomycetaceae</taxon>
        <taxon>Streptomyces</taxon>
    </lineage>
</organism>
<evidence type="ECO:0000256" key="8">
    <source>
        <dbReference type="SAM" id="Phobius"/>
    </source>
</evidence>
<dbReference type="InterPro" id="IPR051258">
    <property type="entry name" value="Diverse_Substrate_Transporter"/>
</dbReference>
<evidence type="ECO:0000256" key="4">
    <source>
        <dbReference type="ARBA" id="ARBA00022692"/>
    </source>
</evidence>
<feature type="transmembrane region" description="Helical" evidence="8">
    <location>
        <begin position="132"/>
        <end position="154"/>
    </location>
</feature>
<evidence type="ECO:0000256" key="5">
    <source>
        <dbReference type="ARBA" id="ARBA00022989"/>
    </source>
</evidence>
<keyword evidence="6 8" id="KW-0472">Membrane</keyword>
<dbReference type="Proteomes" id="UP001610818">
    <property type="component" value="Unassembled WGS sequence"/>
</dbReference>
<feature type="transmembrane region" description="Helical" evidence="8">
    <location>
        <begin position="223"/>
        <end position="244"/>
    </location>
</feature>
<comment type="similarity">
    <text evidence="2">Belongs to the EamA transporter family.</text>
</comment>
<evidence type="ECO:0000256" key="7">
    <source>
        <dbReference type="SAM" id="MobiDB-lite"/>
    </source>
</evidence>
<protein>
    <submittedName>
        <fullName evidence="10">DMT family transporter</fullName>
    </submittedName>
</protein>
<evidence type="ECO:0000313" key="11">
    <source>
        <dbReference type="Proteomes" id="UP001610818"/>
    </source>
</evidence>
<feature type="domain" description="EamA" evidence="9">
    <location>
        <begin position="43"/>
        <end position="177"/>
    </location>
</feature>
<evidence type="ECO:0000256" key="6">
    <source>
        <dbReference type="ARBA" id="ARBA00023136"/>
    </source>
</evidence>
<feature type="transmembrane region" description="Helical" evidence="8">
    <location>
        <begin position="194"/>
        <end position="211"/>
    </location>
</feature>
<evidence type="ECO:0000256" key="2">
    <source>
        <dbReference type="ARBA" id="ARBA00007362"/>
    </source>
</evidence>
<name>A0ABW7R2T7_9ACTN</name>
<dbReference type="InterPro" id="IPR000620">
    <property type="entry name" value="EamA_dom"/>
</dbReference>
<gene>
    <name evidence="10" type="ORF">ACH4F9_42040</name>
</gene>
<dbReference type="SUPFAM" id="SSF103481">
    <property type="entry name" value="Multidrug resistance efflux transporter EmrE"/>
    <property type="match status" value="2"/>
</dbReference>
<feature type="transmembrane region" description="Helical" evidence="8">
    <location>
        <begin position="286"/>
        <end position="305"/>
    </location>
</feature>
<evidence type="ECO:0000256" key="1">
    <source>
        <dbReference type="ARBA" id="ARBA00004651"/>
    </source>
</evidence>
<comment type="caution">
    <text evidence="10">The sequence shown here is derived from an EMBL/GenBank/DDBJ whole genome shotgun (WGS) entry which is preliminary data.</text>
</comment>
<keyword evidence="11" id="KW-1185">Reference proteome</keyword>
<sequence length="343" mass="36122">MSIDRHAVIDAQGPLDTPDPREPASSRPPRTGLFSPRTMALWLGPFLATAATLIWSGNFVIARALHESVAPVQTAFWRWGIALLAVAPFALKQVWQQRALIRRHLGFLTLAALLGVTLFNTLIYQAGQTTSATNLALIAATSPIMIVGFGLIGGAERVTKRRATGLFIALFGVVALVSKASPAVLFGLDFSSGDLWMLLATATFAGYSAMLRRKPAGISGVSLLFTTFVIGTAMLAPAYIISLTVQGGFAPTTGNVGALLYIGVFSSALAFFTWNKAIDLIGATRAGVIYYLQPVFVAVVSYFALGEPTTPIQLLCMGLIIVGIALAARSAAPKNPAAPADTA</sequence>
<dbReference type="PANTHER" id="PTHR42920:SF11">
    <property type="entry name" value="INNER MEMBRANE PROTEIN YTFF"/>
    <property type="match status" value="1"/>
</dbReference>
<dbReference type="PANTHER" id="PTHR42920">
    <property type="entry name" value="OS03G0707200 PROTEIN-RELATED"/>
    <property type="match status" value="1"/>
</dbReference>
<feature type="transmembrane region" description="Helical" evidence="8">
    <location>
        <begin position="40"/>
        <end position="64"/>
    </location>
</feature>
<comment type="subcellular location">
    <subcellularLocation>
        <location evidence="1">Cell membrane</location>
        <topology evidence="1">Multi-pass membrane protein</topology>
    </subcellularLocation>
</comment>
<accession>A0ABW7R2T7</accession>
<feature type="region of interest" description="Disordered" evidence="7">
    <location>
        <begin position="9"/>
        <end position="32"/>
    </location>
</feature>